<evidence type="ECO:0000256" key="1">
    <source>
        <dbReference type="ARBA" id="ARBA00004141"/>
    </source>
</evidence>
<sequence>MNVSPDISRERQGLLLCLIAAVGFGSMAVLAKLAYAAGASVLTLMSVRFAIGAALLWGFAAYRGVARIGSRRAALAALGLGLFLYSAESGLYATALTRIDASLGELLMFSYPAIVVIAAIVLRREPASRRRLGAVAIASSGVLLVLAGGSTGAIDPLGVVLALAAAALYATYVLSADALGGRLHPLTFSALVCTGAAIAFATAGTASGSVDLGALHWQAWLWIAVIAVFSTAVGMTAFIAGVERLGPSRASIMSALDPLVAVTLGGLVFSEALGPVQLLGGLLVVSAVVVIQLPVAARLRTSTLSLPIPSRHRGASAQPAPQPSAGSLALVTSERR</sequence>
<evidence type="ECO:0000313" key="10">
    <source>
        <dbReference type="Proteomes" id="UP001284601"/>
    </source>
</evidence>
<proteinExistence type="inferred from homology"/>
<comment type="similarity">
    <text evidence="2">Belongs to the EamA transporter family.</text>
</comment>
<feature type="domain" description="EamA" evidence="8">
    <location>
        <begin position="13"/>
        <end position="146"/>
    </location>
</feature>
<feature type="region of interest" description="Disordered" evidence="6">
    <location>
        <begin position="311"/>
        <end position="336"/>
    </location>
</feature>
<name>A0ABU4HJZ5_9ACTN</name>
<feature type="transmembrane region" description="Helical" evidence="7">
    <location>
        <begin position="101"/>
        <end position="122"/>
    </location>
</feature>
<feature type="transmembrane region" description="Helical" evidence="7">
    <location>
        <begin position="186"/>
        <end position="207"/>
    </location>
</feature>
<feature type="domain" description="EamA" evidence="8">
    <location>
        <begin position="157"/>
        <end position="291"/>
    </location>
</feature>
<comment type="caution">
    <text evidence="9">The sequence shown here is derived from an EMBL/GenBank/DDBJ whole genome shotgun (WGS) entry which is preliminary data.</text>
</comment>
<gene>
    <name evidence="9" type="ORF">R7226_04550</name>
</gene>
<protein>
    <submittedName>
        <fullName evidence="9">DMT family transporter</fullName>
    </submittedName>
</protein>
<feature type="transmembrane region" description="Helical" evidence="7">
    <location>
        <begin position="276"/>
        <end position="297"/>
    </location>
</feature>
<comment type="subcellular location">
    <subcellularLocation>
        <location evidence="1">Membrane</location>
        <topology evidence="1">Multi-pass membrane protein</topology>
    </subcellularLocation>
</comment>
<feature type="transmembrane region" description="Helical" evidence="7">
    <location>
        <begin position="41"/>
        <end position="62"/>
    </location>
</feature>
<keyword evidence="10" id="KW-1185">Reference proteome</keyword>
<accession>A0ABU4HJZ5</accession>
<evidence type="ECO:0000256" key="3">
    <source>
        <dbReference type="ARBA" id="ARBA00022692"/>
    </source>
</evidence>
<evidence type="ECO:0000313" key="9">
    <source>
        <dbReference type="EMBL" id="MDW5593592.1"/>
    </source>
</evidence>
<evidence type="ECO:0000256" key="6">
    <source>
        <dbReference type="SAM" id="MobiDB-lite"/>
    </source>
</evidence>
<evidence type="ECO:0000259" key="8">
    <source>
        <dbReference type="Pfam" id="PF00892"/>
    </source>
</evidence>
<feature type="transmembrane region" description="Helical" evidence="7">
    <location>
        <begin position="74"/>
        <end position="95"/>
    </location>
</feature>
<organism evidence="9 10">
    <name type="scientific">Conexibacter stalactiti</name>
    <dbReference type="NCBI Taxonomy" id="1940611"/>
    <lineage>
        <taxon>Bacteria</taxon>
        <taxon>Bacillati</taxon>
        <taxon>Actinomycetota</taxon>
        <taxon>Thermoleophilia</taxon>
        <taxon>Solirubrobacterales</taxon>
        <taxon>Conexibacteraceae</taxon>
        <taxon>Conexibacter</taxon>
    </lineage>
</organism>
<dbReference type="PANTHER" id="PTHR32322">
    <property type="entry name" value="INNER MEMBRANE TRANSPORTER"/>
    <property type="match status" value="1"/>
</dbReference>
<keyword evidence="4 7" id="KW-1133">Transmembrane helix</keyword>
<keyword evidence="3 7" id="KW-0812">Transmembrane</keyword>
<dbReference type="SUPFAM" id="SSF103481">
    <property type="entry name" value="Multidrug resistance efflux transporter EmrE"/>
    <property type="match status" value="2"/>
</dbReference>
<dbReference type="PANTHER" id="PTHR32322:SF2">
    <property type="entry name" value="EAMA DOMAIN-CONTAINING PROTEIN"/>
    <property type="match status" value="1"/>
</dbReference>
<reference evidence="10" key="1">
    <citation type="submission" date="2023-07" db="EMBL/GenBank/DDBJ databases">
        <title>Conexibacter stalactiti sp. nov., isolated from stalactites in a lava cave and emended description of the genus Conexibacter.</title>
        <authorList>
            <person name="Lee S.D."/>
        </authorList>
    </citation>
    <scope>NUCLEOTIDE SEQUENCE [LARGE SCALE GENOMIC DNA]</scope>
    <source>
        <strain evidence="10">KCTC 39840</strain>
    </source>
</reference>
<dbReference type="InterPro" id="IPR037185">
    <property type="entry name" value="EmrE-like"/>
</dbReference>
<evidence type="ECO:0000256" key="5">
    <source>
        <dbReference type="ARBA" id="ARBA00023136"/>
    </source>
</evidence>
<feature type="transmembrane region" description="Helical" evidence="7">
    <location>
        <begin position="252"/>
        <end position="270"/>
    </location>
</feature>
<feature type="transmembrane region" description="Helical" evidence="7">
    <location>
        <begin position="219"/>
        <end position="240"/>
    </location>
</feature>
<dbReference type="RefSeq" id="WP_318595852.1">
    <property type="nucleotide sequence ID" value="NZ_JAWSTH010000007.1"/>
</dbReference>
<feature type="transmembrane region" description="Helical" evidence="7">
    <location>
        <begin position="157"/>
        <end position="174"/>
    </location>
</feature>
<dbReference type="EMBL" id="JAWSTH010000007">
    <property type="protein sequence ID" value="MDW5593592.1"/>
    <property type="molecule type" value="Genomic_DNA"/>
</dbReference>
<feature type="compositionally biased region" description="Low complexity" evidence="6">
    <location>
        <begin position="315"/>
        <end position="330"/>
    </location>
</feature>
<dbReference type="Pfam" id="PF00892">
    <property type="entry name" value="EamA"/>
    <property type="match status" value="2"/>
</dbReference>
<evidence type="ECO:0000256" key="4">
    <source>
        <dbReference type="ARBA" id="ARBA00022989"/>
    </source>
</evidence>
<evidence type="ECO:0000256" key="2">
    <source>
        <dbReference type="ARBA" id="ARBA00007362"/>
    </source>
</evidence>
<dbReference type="InterPro" id="IPR000620">
    <property type="entry name" value="EamA_dom"/>
</dbReference>
<dbReference type="Proteomes" id="UP001284601">
    <property type="component" value="Unassembled WGS sequence"/>
</dbReference>
<feature type="transmembrane region" description="Helical" evidence="7">
    <location>
        <begin position="134"/>
        <end position="151"/>
    </location>
</feature>
<keyword evidence="5 7" id="KW-0472">Membrane</keyword>
<evidence type="ECO:0000256" key="7">
    <source>
        <dbReference type="SAM" id="Phobius"/>
    </source>
</evidence>
<dbReference type="InterPro" id="IPR050638">
    <property type="entry name" value="AA-Vitamin_Transporters"/>
</dbReference>
<feature type="transmembrane region" description="Helical" evidence="7">
    <location>
        <begin position="12"/>
        <end position="35"/>
    </location>
</feature>